<feature type="transmembrane region" description="Helical" evidence="1">
    <location>
        <begin position="7"/>
        <end position="27"/>
    </location>
</feature>
<keyword evidence="1" id="KW-0472">Membrane</keyword>
<dbReference type="EMBL" id="AQHR01000049">
    <property type="protein sequence ID" value="EON77821.1"/>
    <property type="molecule type" value="Genomic_DNA"/>
</dbReference>
<evidence type="ECO:0000256" key="1">
    <source>
        <dbReference type="SAM" id="Phobius"/>
    </source>
</evidence>
<comment type="caution">
    <text evidence="2">The sequence shown here is derived from an EMBL/GenBank/DDBJ whole genome shotgun (WGS) entry which is preliminary data.</text>
</comment>
<dbReference type="RefSeq" id="WP_010853879.1">
    <property type="nucleotide sequence ID" value="NZ_AQHR01000049.1"/>
</dbReference>
<keyword evidence="3" id="KW-1185">Reference proteome</keyword>
<dbReference type="Proteomes" id="UP000013909">
    <property type="component" value="Unassembled WGS sequence"/>
</dbReference>
<proteinExistence type="predicted"/>
<keyword evidence="1" id="KW-0812">Transmembrane</keyword>
<organism evidence="2 3">
    <name type="scientific">Lunatimonas lonarensis</name>
    <dbReference type="NCBI Taxonomy" id="1232681"/>
    <lineage>
        <taxon>Bacteria</taxon>
        <taxon>Pseudomonadati</taxon>
        <taxon>Bacteroidota</taxon>
        <taxon>Cytophagia</taxon>
        <taxon>Cytophagales</taxon>
        <taxon>Cyclobacteriaceae</taxon>
    </lineage>
</organism>
<reference evidence="2 3" key="1">
    <citation type="submission" date="2013-02" db="EMBL/GenBank/DDBJ databases">
        <title>A novel strain isolated from Lonar lake, Maharashtra, India.</title>
        <authorList>
            <person name="Singh A."/>
        </authorList>
    </citation>
    <scope>NUCLEOTIDE SEQUENCE [LARGE SCALE GENOMIC DNA]</scope>
    <source>
        <strain evidence="2 3">AK24</strain>
    </source>
</reference>
<dbReference type="AlphaFoldDB" id="R7ZUJ1"/>
<evidence type="ECO:0000313" key="2">
    <source>
        <dbReference type="EMBL" id="EON77821.1"/>
    </source>
</evidence>
<sequence length="178" mass="20914">MKRGVSILLLFCFFLYHFGYYVFYFAYQHYLEAQWRQNITLEETDNHSVLEIPMRIPYLIDNKDFHETNIPFVLEGVAYRGIKKRFVNDAFQLVYVPDHAKIKLDLTLRSWVMSLVPNEAQDPSKEVMITSSFIKDYLPPQPPFSFDRLPVGDTIDNSLFLTSFKYIDLEVTSPPPKS</sequence>
<evidence type="ECO:0000313" key="3">
    <source>
        <dbReference type="Proteomes" id="UP000013909"/>
    </source>
</evidence>
<keyword evidence="1" id="KW-1133">Transmembrane helix</keyword>
<gene>
    <name evidence="2" type="ORF">ADIS_1740</name>
</gene>
<protein>
    <submittedName>
        <fullName evidence="2">Uncharacterized protein</fullName>
    </submittedName>
</protein>
<name>R7ZUJ1_9BACT</name>
<accession>R7ZUJ1</accession>
<dbReference type="OrthoDB" id="950503at2"/>
<dbReference type="STRING" id="1232681.ADIS_1740"/>